<dbReference type="SUPFAM" id="SSF53448">
    <property type="entry name" value="Nucleotide-diphospho-sugar transferases"/>
    <property type="match status" value="1"/>
</dbReference>
<accession>A0AAN6LTR5</accession>
<keyword evidence="3" id="KW-1185">Reference proteome</keyword>
<dbReference type="Pfam" id="PF04488">
    <property type="entry name" value="Gly_transf_sug"/>
    <property type="match status" value="1"/>
</dbReference>
<evidence type="ECO:0000313" key="2">
    <source>
        <dbReference type="EMBL" id="KAK3202006.1"/>
    </source>
</evidence>
<reference evidence="2 3" key="1">
    <citation type="submission" date="2021-02" db="EMBL/GenBank/DDBJ databases">
        <title>Genome assembly of Pseudopithomyces chartarum.</title>
        <authorList>
            <person name="Jauregui R."/>
            <person name="Singh J."/>
            <person name="Voisey C."/>
        </authorList>
    </citation>
    <scope>NUCLEOTIDE SEQUENCE [LARGE SCALE GENOMIC DNA]</scope>
    <source>
        <strain evidence="2 3">AGR01</strain>
    </source>
</reference>
<dbReference type="PANTHER" id="PTHR46830">
    <property type="entry name" value="TRANSFERASE, PUTATIVE-RELATED"/>
    <property type="match status" value="1"/>
</dbReference>
<protein>
    <submittedName>
        <fullName evidence="2">Uncharacterized protein</fullName>
    </submittedName>
</protein>
<evidence type="ECO:0000256" key="1">
    <source>
        <dbReference type="ARBA" id="ARBA00009003"/>
    </source>
</evidence>
<dbReference type="EMBL" id="WVTA01000015">
    <property type="protein sequence ID" value="KAK3202006.1"/>
    <property type="molecule type" value="Genomic_DNA"/>
</dbReference>
<dbReference type="Gene3D" id="3.90.550.20">
    <property type="match status" value="1"/>
</dbReference>
<proteinExistence type="inferred from homology"/>
<dbReference type="InterPro" id="IPR029044">
    <property type="entry name" value="Nucleotide-diphossugar_trans"/>
</dbReference>
<sequence>MNSSKLSSKWSFVAFFLALSFCFILFRPTISEQYNQSIPQLPSSTRIDDIPNIVHYTYLKKDADSALHFTFQDYLSIYGAQILFKPTAIYLHTDHNNTYLESAARQGNTWTRAILTQFTPTLRINHVKAPTTANNKPLHIEAKSDFVRWEQLLAFGGIYLDWDVLPLRDVTPLRRLGFRNVVGRQADDLVNSGLAMCVQGSTLAQLMVRDGPRVFDGVWTTHAVDILTHISDRLVGVSNEVLIVDKKAWAPTSWFADSFDHLYQPHPDVAPFGDEVLASDSEQDPVARWNAKHNFGFPDEKDWRMDFSPTYLLHAFKSRGHPNEGWYKEWKGVTVKYILTQPTHATVLQLVHYFATVFHPESTMSSIGLELEFCTFDDLCGEACPAVPISSSFLEIR</sequence>
<dbReference type="Proteomes" id="UP001280581">
    <property type="component" value="Unassembled WGS sequence"/>
</dbReference>
<gene>
    <name evidence="2" type="ORF">GRF29_164g1383275</name>
</gene>
<organism evidence="2 3">
    <name type="scientific">Pseudopithomyces chartarum</name>
    <dbReference type="NCBI Taxonomy" id="1892770"/>
    <lineage>
        <taxon>Eukaryota</taxon>
        <taxon>Fungi</taxon>
        <taxon>Dikarya</taxon>
        <taxon>Ascomycota</taxon>
        <taxon>Pezizomycotina</taxon>
        <taxon>Dothideomycetes</taxon>
        <taxon>Pleosporomycetidae</taxon>
        <taxon>Pleosporales</taxon>
        <taxon>Massarineae</taxon>
        <taxon>Didymosphaeriaceae</taxon>
        <taxon>Pseudopithomyces</taxon>
    </lineage>
</organism>
<dbReference type="GO" id="GO:1901135">
    <property type="term" value="P:carbohydrate derivative metabolic process"/>
    <property type="evidence" value="ECO:0007669"/>
    <property type="project" value="UniProtKB-ARBA"/>
</dbReference>
<comment type="similarity">
    <text evidence="1">Belongs to the glycosyltransferase 32 family.</text>
</comment>
<name>A0AAN6LTR5_9PLEO</name>
<comment type="caution">
    <text evidence="2">The sequence shown here is derived from an EMBL/GenBank/DDBJ whole genome shotgun (WGS) entry which is preliminary data.</text>
</comment>
<dbReference type="InterPro" id="IPR007577">
    <property type="entry name" value="GlycoTrfase_DXD_sugar-bd_CS"/>
</dbReference>
<dbReference type="PANTHER" id="PTHR46830:SF2">
    <property type="entry name" value="ALPHA-1,4-N-ACETYLGLUCOSAMINYLTRANSFERASE"/>
    <property type="match status" value="1"/>
</dbReference>
<dbReference type="AlphaFoldDB" id="A0AAN6LTR5"/>
<evidence type="ECO:0000313" key="3">
    <source>
        <dbReference type="Proteomes" id="UP001280581"/>
    </source>
</evidence>